<feature type="compositionally biased region" description="Pro residues" evidence="2">
    <location>
        <begin position="51"/>
        <end position="61"/>
    </location>
</feature>
<dbReference type="InterPro" id="IPR036689">
    <property type="entry name" value="ESAT-6-like_sf"/>
</dbReference>
<evidence type="ECO:0000256" key="1">
    <source>
        <dbReference type="SAM" id="Coils"/>
    </source>
</evidence>
<organism evidence="3 4">
    <name type="scientific">Kitasatospora phosalacinea</name>
    <dbReference type="NCBI Taxonomy" id="2065"/>
    <lineage>
        <taxon>Bacteria</taxon>
        <taxon>Bacillati</taxon>
        <taxon>Actinomycetota</taxon>
        <taxon>Actinomycetes</taxon>
        <taxon>Kitasatosporales</taxon>
        <taxon>Streptomycetaceae</taxon>
        <taxon>Kitasatospora</taxon>
    </lineage>
</organism>
<dbReference type="SUPFAM" id="SSF140453">
    <property type="entry name" value="EsxAB dimer-like"/>
    <property type="match status" value="1"/>
</dbReference>
<feature type="compositionally biased region" description="Gly residues" evidence="2">
    <location>
        <begin position="92"/>
        <end position="102"/>
    </location>
</feature>
<name>A0A9W6V1X8_9ACTN</name>
<dbReference type="AlphaFoldDB" id="A0A9W6V1X8"/>
<feature type="compositionally biased region" description="Gly residues" evidence="2">
    <location>
        <begin position="1"/>
        <end position="18"/>
    </location>
</feature>
<gene>
    <name evidence="3" type="ORF">Kpho02_29820</name>
</gene>
<comment type="caution">
    <text evidence="3">The sequence shown here is derived from an EMBL/GenBank/DDBJ whole genome shotgun (WGS) entry which is preliminary data.</text>
</comment>
<keyword evidence="1" id="KW-0175">Coiled coil</keyword>
<accession>A0A9W6V1X8</accession>
<evidence type="ECO:0000313" key="3">
    <source>
        <dbReference type="EMBL" id="GLW70683.1"/>
    </source>
</evidence>
<feature type="region of interest" description="Disordered" evidence="2">
    <location>
        <begin position="146"/>
        <end position="174"/>
    </location>
</feature>
<feature type="region of interest" description="Disordered" evidence="2">
    <location>
        <begin position="1"/>
        <end position="112"/>
    </location>
</feature>
<proteinExistence type="predicted"/>
<evidence type="ECO:0008006" key="5">
    <source>
        <dbReference type="Google" id="ProtNLM"/>
    </source>
</evidence>
<reference evidence="3" key="1">
    <citation type="submission" date="2023-02" db="EMBL/GenBank/DDBJ databases">
        <title>Kitasatospora phosalacinea NBRC 14627.</title>
        <authorList>
            <person name="Ichikawa N."/>
            <person name="Sato H."/>
            <person name="Tonouchi N."/>
        </authorList>
    </citation>
    <scope>NUCLEOTIDE SEQUENCE</scope>
    <source>
        <strain evidence="3">NBRC 14627</strain>
    </source>
</reference>
<dbReference type="Gene3D" id="1.10.287.1060">
    <property type="entry name" value="ESAT-6-like"/>
    <property type="match status" value="1"/>
</dbReference>
<evidence type="ECO:0000313" key="4">
    <source>
        <dbReference type="Proteomes" id="UP001165041"/>
    </source>
</evidence>
<sequence>MAAHGSTGGRRGSSGGSSSGSPRRDPRESYAQRPRVSDPSTVGTSRHPQAQPQPHPQPQTPPAGHGGAGGTGRTPTVGNPEEIRPGSARPAGDGGGEAGGGASDEPEAVQGGWFGGALKEAAKNAATGAAGSFGSKAGEWAGQKVFGSSEEPEGGPEGEPESEQPGEGSGGLYGAVRDAMHGQMLEPQAGLGGAVTTMPAYVSGPGARVGTTMPGSGAMPGAGLMGGQSDAYAWARAQIQESIKNLPEAEHKSRGGLSGALDEMVEWALEKSGLLDMLEEVTGNLAELNNATMEWQAQAAAVRSVAAELRSGVMPVAESWAGAASDAFGGHMGNVADALDQTAEEMMQTAQIINSAAQECAMAEGMVIEIITEAIESLIVSLAAEAVLSFVTFGAAAVVGALLDEAEIDVFVARVARVSTKLAKALEELLKALQEMGKAVKATRKLGDISKVMQKMEKVETAFNNVRKLEEGESKVARIAQKIDDKVTEKATGWAEDKIKAGLGIDEEDREGVQRGDGTLKGNLKAAGKSSWGALKEGLTSETNKSAVEQELLNDIGLQQEPDPYRVDRSRIRTAFG</sequence>
<feature type="coiled-coil region" evidence="1">
    <location>
        <begin position="415"/>
        <end position="443"/>
    </location>
</feature>
<dbReference type="Proteomes" id="UP001165041">
    <property type="component" value="Unassembled WGS sequence"/>
</dbReference>
<feature type="compositionally biased region" description="Acidic residues" evidence="2">
    <location>
        <begin position="150"/>
        <end position="164"/>
    </location>
</feature>
<protein>
    <recommendedName>
        <fullName evidence="5">WXG100 family type VII secretion target</fullName>
    </recommendedName>
</protein>
<dbReference type="EMBL" id="BSSA01000008">
    <property type="protein sequence ID" value="GLW70683.1"/>
    <property type="molecule type" value="Genomic_DNA"/>
</dbReference>
<evidence type="ECO:0000256" key="2">
    <source>
        <dbReference type="SAM" id="MobiDB-lite"/>
    </source>
</evidence>